<dbReference type="PANTHER" id="PTHR11782">
    <property type="entry name" value="ADENOSINE/GUANOSINE DIPHOSPHATASE"/>
    <property type="match status" value="1"/>
</dbReference>
<comment type="similarity">
    <text evidence="1">Belongs to the GDA1/CD39 NTPase family.</text>
</comment>
<dbReference type="GO" id="GO:0005794">
    <property type="term" value="C:Golgi apparatus"/>
    <property type="evidence" value="ECO:0007669"/>
    <property type="project" value="TreeGrafter"/>
</dbReference>
<dbReference type="GO" id="GO:0006256">
    <property type="term" value="P:UDP catabolic process"/>
    <property type="evidence" value="ECO:0007669"/>
    <property type="project" value="TreeGrafter"/>
</dbReference>
<comment type="caution">
    <text evidence="7">The sequence shown here is derived from an EMBL/GenBank/DDBJ whole genome shotgun (WGS) entry which is preliminary data.</text>
</comment>
<evidence type="ECO:0000256" key="1">
    <source>
        <dbReference type="ARBA" id="ARBA00009283"/>
    </source>
</evidence>
<dbReference type="Pfam" id="PF01150">
    <property type="entry name" value="GDA1_CD39"/>
    <property type="match status" value="1"/>
</dbReference>
<organism evidence="7 8">
    <name type="scientific">Anaeromyces robustus</name>
    <dbReference type="NCBI Taxonomy" id="1754192"/>
    <lineage>
        <taxon>Eukaryota</taxon>
        <taxon>Fungi</taxon>
        <taxon>Fungi incertae sedis</taxon>
        <taxon>Chytridiomycota</taxon>
        <taxon>Chytridiomycota incertae sedis</taxon>
        <taxon>Neocallimastigomycetes</taxon>
        <taxon>Neocallimastigales</taxon>
        <taxon>Neocallimastigaceae</taxon>
        <taxon>Anaeromyces</taxon>
    </lineage>
</organism>
<evidence type="ECO:0000313" key="7">
    <source>
        <dbReference type="EMBL" id="ORX86954.1"/>
    </source>
</evidence>
<keyword evidence="4" id="KW-0067">ATP-binding</keyword>
<feature type="binding site" evidence="4">
    <location>
        <begin position="213"/>
        <end position="217"/>
    </location>
    <ligand>
        <name>ATP</name>
        <dbReference type="ChEBI" id="CHEBI:30616"/>
    </ligand>
</feature>
<dbReference type="OrthoDB" id="6372431at2759"/>
<evidence type="ECO:0000313" key="8">
    <source>
        <dbReference type="Proteomes" id="UP000193944"/>
    </source>
</evidence>
<feature type="region of interest" description="Disordered" evidence="5">
    <location>
        <begin position="317"/>
        <end position="365"/>
    </location>
</feature>
<evidence type="ECO:0000256" key="4">
    <source>
        <dbReference type="PIRSR" id="PIRSR600407-2"/>
    </source>
</evidence>
<dbReference type="Gene3D" id="3.30.420.40">
    <property type="match status" value="1"/>
</dbReference>
<evidence type="ECO:0000256" key="3">
    <source>
        <dbReference type="PIRSR" id="PIRSR600407-1"/>
    </source>
</evidence>
<feature type="compositionally biased region" description="Low complexity" evidence="5">
    <location>
        <begin position="327"/>
        <end position="363"/>
    </location>
</feature>
<dbReference type="GO" id="GO:0017111">
    <property type="term" value="F:ribonucleoside triphosphate phosphatase activity"/>
    <property type="evidence" value="ECO:0007669"/>
    <property type="project" value="TreeGrafter"/>
</dbReference>
<name>A0A1Y1XNQ7_9FUNG</name>
<dbReference type="GO" id="GO:0046036">
    <property type="term" value="P:CTP metabolic process"/>
    <property type="evidence" value="ECO:0007669"/>
    <property type="project" value="TreeGrafter"/>
</dbReference>
<evidence type="ECO:0000256" key="2">
    <source>
        <dbReference type="ARBA" id="ARBA00022801"/>
    </source>
</evidence>
<dbReference type="GO" id="GO:0016020">
    <property type="term" value="C:membrane"/>
    <property type="evidence" value="ECO:0007669"/>
    <property type="project" value="TreeGrafter"/>
</dbReference>
<keyword evidence="8" id="KW-1185">Reference proteome</keyword>
<dbReference type="AlphaFoldDB" id="A0A1Y1XNQ7"/>
<protein>
    <submittedName>
        <fullName evidence="7">Nucleoside phosphatase GDA1/CD39</fullName>
    </submittedName>
</protein>
<proteinExistence type="inferred from homology"/>
<dbReference type="GO" id="GO:0045134">
    <property type="term" value="F:UDP phosphatase activity"/>
    <property type="evidence" value="ECO:0007669"/>
    <property type="project" value="TreeGrafter"/>
</dbReference>
<keyword evidence="6" id="KW-0812">Transmembrane</keyword>
<keyword evidence="2" id="KW-0378">Hydrolase</keyword>
<feature type="transmembrane region" description="Helical" evidence="6">
    <location>
        <begin position="599"/>
        <end position="617"/>
    </location>
</feature>
<dbReference type="Proteomes" id="UP000193944">
    <property type="component" value="Unassembled WGS sequence"/>
</dbReference>
<dbReference type="EMBL" id="MCFG01000014">
    <property type="protein sequence ID" value="ORX86954.1"/>
    <property type="molecule type" value="Genomic_DNA"/>
</dbReference>
<feature type="active site" description="Proton acceptor" evidence="3">
    <location>
        <position position="179"/>
    </location>
</feature>
<reference evidence="7 8" key="1">
    <citation type="submission" date="2016-08" db="EMBL/GenBank/DDBJ databases">
        <title>A Parts List for Fungal Cellulosomes Revealed by Comparative Genomics.</title>
        <authorList>
            <consortium name="DOE Joint Genome Institute"/>
            <person name="Haitjema C.H."/>
            <person name="Gilmore S.P."/>
            <person name="Henske J.K."/>
            <person name="Solomon K.V."/>
            <person name="De Groot R."/>
            <person name="Kuo A."/>
            <person name="Mondo S.J."/>
            <person name="Salamov A.A."/>
            <person name="Labutti K."/>
            <person name="Zhao Z."/>
            <person name="Chiniquy J."/>
            <person name="Barry K."/>
            <person name="Brewer H.M."/>
            <person name="Purvine S.O."/>
            <person name="Wright A.T."/>
            <person name="Boxma B."/>
            <person name="Van Alen T."/>
            <person name="Hackstein J.H."/>
            <person name="Baker S.E."/>
            <person name="Grigoriev I.V."/>
            <person name="O'Malley M.A."/>
        </authorList>
    </citation>
    <scope>NUCLEOTIDE SEQUENCE [LARGE SCALE GENOMIC DNA]</scope>
    <source>
        <strain evidence="7 8">S4</strain>
    </source>
</reference>
<reference evidence="7 8" key="2">
    <citation type="submission" date="2016-08" db="EMBL/GenBank/DDBJ databases">
        <title>Pervasive Adenine N6-methylation of Active Genes in Fungi.</title>
        <authorList>
            <consortium name="DOE Joint Genome Institute"/>
            <person name="Mondo S.J."/>
            <person name="Dannebaum R.O."/>
            <person name="Kuo R.C."/>
            <person name="Labutti K."/>
            <person name="Haridas S."/>
            <person name="Kuo A."/>
            <person name="Salamov A."/>
            <person name="Ahrendt S.R."/>
            <person name="Lipzen A."/>
            <person name="Sullivan W."/>
            <person name="Andreopoulos W.B."/>
            <person name="Clum A."/>
            <person name="Lindquist E."/>
            <person name="Daum C."/>
            <person name="Ramamoorthy G.K."/>
            <person name="Gryganskyi A."/>
            <person name="Culley D."/>
            <person name="Magnuson J.K."/>
            <person name="James T.Y."/>
            <person name="O'Malley M.A."/>
            <person name="Stajich J.E."/>
            <person name="Spatafora J.W."/>
            <person name="Visel A."/>
            <person name="Grigoriev I.V."/>
        </authorList>
    </citation>
    <scope>NUCLEOTIDE SEQUENCE [LARGE SCALE GENOMIC DNA]</scope>
    <source>
        <strain evidence="7 8">S4</strain>
    </source>
</reference>
<dbReference type="Gene3D" id="3.30.420.150">
    <property type="entry name" value="Exopolyphosphatase. Domain 2"/>
    <property type="match status" value="1"/>
</dbReference>
<dbReference type="GO" id="GO:0004382">
    <property type="term" value="F:GDP phosphatase activity"/>
    <property type="evidence" value="ECO:0007669"/>
    <property type="project" value="TreeGrafter"/>
</dbReference>
<dbReference type="InterPro" id="IPR000407">
    <property type="entry name" value="GDA1_CD39_NTPase"/>
</dbReference>
<gene>
    <name evidence="7" type="ORF">BCR32DRAFT_324675</name>
</gene>
<dbReference type="PANTHER" id="PTHR11782:SF121">
    <property type="entry name" value="NUCLEOSIDE-DIPHOSPHATASE MIG-23"/>
    <property type="match status" value="1"/>
</dbReference>
<dbReference type="STRING" id="1754192.A0A1Y1XNQ7"/>
<sequence length="705" mass="80449">MSTYKLILSKRQLDNLSPELKEHLKYGIMIDAGSSGSRIQIYSWIDTNFLMEKINNDEEEKYKDFITSDGLPVIKQGSSTDNFDAQYKIEEGISTYVGRVKEIGPGHVKILMDYAESIIPKNKYADTEVYLYATAGMRLLTKEQQEAILNEIYLYIRDHYRFKLKDKETNIRIITGEEEGLFGWISTNYLEHGFSIDEKTKERETYNFVDMGGASTQIAFELDKKINIKGKTINALDNAKANKSDKNIVSLNINNLYGETFDFNIFVITFLQYGVNETRRRYLEAFLDKMRKEDQNYQKLLKDAKIIEKRYNKRDEVKENKNENENENINTSSKSQSSTSTSTSSTSSSSSSSSPSSSQLSTSAISKNIPEDEIGKIIWEDPCLPINGRQDKIKPLDYVKMFGGAEGKFIENNVIIKGSGKYDECVKSVYPLLNSTLPCTSDSCLFNNIYSPYTTFNDEKFVAIGKYWDVVNVYHQAGLYDYEDFQKSAREFCKTDWPLHLNDYNQGKYPDLRKPYDLALNCFRSAYIENIIHQGYKIPKEDNKAIPFTTIAYINGTEASWALGALIQRISNTIGEFDPNATAATTAASISANFINTCYYLSLYAVIIISLAGVILYRQRKTTPYEINQEEVPLNEIQTHRNGDVDVDIDIDEDDIDIDELNELDIDIDNIDDEELGIEVEDIDEALGNNTTNQEEDETELLQLN</sequence>
<dbReference type="GO" id="GO:0005524">
    <property type="term" value="F:ATP binding"/>
    <property type="evidence" value="ECO:0007669"/>
    <property type="project" value="UniProtKB-KW"/>
</dbReference>
<keyword evidence="6" id="KW-0472">Membrane</keyword>
<evidence type="ECO:0000256" key="6">
    <source>
        <dbReference type="SAM" id="Phobius"/>
    </source>
</evidence>
<accession>A0A1Y1XNQ7</accession>
<evidence type="ECO:0000256" key="5">
    <source>
        <dbReference type="SAM" id="MobiDB-lite"/>
    </source>
</evidence>
<keyword evidence="6" id="KW-1133">Transmembrane helix</keyword>
<keyword evidence="4" id="KW-0547">Nucleotide-binding</keyword>